<dbReference type="HOGENOM" id="CLU_061242_0_0_1"/>
<feature type="compositionally biased region" description="Polar residues" evidence="1">
    <location>
        <begin position="47"/>
        <end position="64"/>
    </location>
</feature>
<gene>
    <name evidence="2" type="ORF">TESG_04746</name>
</gene>
<dbReference type="Proteomes" id="UP000009172">
    <property type="component" value="Unassembled WGS sequence"/>
</dbReference>
<evidence type="ECO:0000313" key="2">
    <source>
        <dbReference type="EMBL" id="EGD97335.1"/>
    </source>
</evidence>
<dbReference type="AlphaFoldDB" id="F2S186"/>
<accession>F2S186</accession>
<protein>
    <submittedName>
        <fullName evidence="2">Uncharacterized protein</fullName>
    </submittedName>
</protein>
<evidence type="ECO:0000313" key="3">
    <source>
        <dbReference type="Proteomes" id="UP000009172"/>
    </source>
</evidence>
<name>F2S186_TRIT1</name>
<organism evidence="2 3">
    <name type="scientific">Trichophyton tonsurans (strain CBS 112818)</name>
    <name type="common">Scalp ringworm fungus</name>
    <dbReference type="NCBI Taxonomy" id="647933"/>
    <lineage>
        <taxon>Eukaryota</taxon>
        <taxon>Fungi</taxon>
        <taxon>Dikarya</taxon>
        <taxon>Ascomycota</taxon>
        <taxon>Pezizomycotina</taxon>
        <taxon>Eurotiomycetes</taxon>
        <taxon>Eurotiomycetidae</taxon>
        <taxon>Onygenales</taxon>
        <taxon>Arthrodermataceae</taxon>
        <taxon>Trichophyton</taxon>
    </lineage>
</organism>
<dbReference type="OrthoDB" id="4207273at2759"/>
<keyword evidence="3" id="KW-1185">Reference proteome</keyword>
<evidence type="ECO:0000256" key="1">
    <source>
        <dbReference type="SAM" id="MobiDB-lite"/>
    </source>
</evidence>
<feature type="region of interest" description="Disordered" evidence="1">
    <location>
        <begin position="47"/>
        <end position="68"/>
    </location>
</feature>
<dbReference type="EMBL" id="GG698501">
    <property type="protein sequence ID" value="EGD97335.1"/>
    <property type="molecule type" value="Genomic_DNA"/>
</dbReference>
<proteinExistence type="predicted"/>
<reference evidence="3" key="1">
    <citation type="journal article" date="2012" name="MBio">
        <title>Comparative genome analysis of Trichophyton rubrum and related dermatophytes reveals candidate genes involved in infection.</title>
        <authorList>
            <person name="Martinez D.A."/>
            <person name="Oliver B.G."/>
            <person name="Graeser Y."/>
            <person name="Goldberg J.M."/>
            <person name="Li W."/>
            <person name="Martinez-Rossi N.M."/>
            <person name="Monod M."/>
            <person name="Shelest E."/>
            <person name="Barton R.C."/>
            <person name="Birch E."/>
            <person name="Brakhage A.A."/>
            <person name="Chen Z."/>
            <person name="Gurr S.J."/>
            <person name="Heiman D."/>
            <person name="Heitman J."/>
            <person name="Kosti I."/>
            <person name="Rossi A."/>
            <person name="Saif S."/>
            <person name="Samalova M."/>
            <person name="Saunders C.W."/>
            <person name="Shea T."/>
            <person name="Summerbell R.C."/>
            <person name="Xu J."/>
            <person name="Young S."/>
            <person name="Zeng Q."/>
            <person name="Birren B.W."/>
            <person name="Cuomo C.A."/>
            <person name="White T.C."/>
        </authorList>
    </citation>
    <scope>NUCLEOTIDE SEQUENCE [LARGE SCALE GENOMIC DNA]</scope>
    <source>
        <strain evidence="3">CBS 112818</strain>
    </source>
</reference>
<sequence length="389" mass="44278">MLPFLRQSMTHARPSHCKLSLLFFARSANIYTLQNTSWTSRHWAQPVRPQSSRLHTPHTTQSPELSLDDDFISPEQRGQIFNEVFPDGFSGEVISLKTTRQEFHRIENAFRTSTDKRSRNATVQFNEGFHSTTIRHSQVSVHECVINSVCHQLRSLVSPDEFSFYCDSKVSDEVSKPDIRMVRDSNDTGIESVLAVEVGFSQTSADLENRIRHLLGKTKVKVAILFDIKETPNYKNPLRTEENKKIYHSERMAHSGNPNVLIRQYCKGRAPYSPVFLYGVRWTGGLTAVVQVFGKDAATGEPGARTPRVTFFGHPKVSSREPFETPNYEPYPSLNTRLSDCVQSDDELYHKELVLNWDILSLELERARRDLAAERYTAAARGLASSENL</sequence>